<keyword evidence="2" id="KW-0012">Acyltransferase</keyword>
<gene>
    <name evidence="4" type="ORF">H4W31_001215</name>
</gene>
<name>A0A927M2D1_9ACTN</name>
<keyword evidence="5" id="KW-1185">Reference proteome</keyword>
<evidence type="ECO:0000256" key="2">
    <source>
        <dbReference type="ARBA" id="ARBA00023315"/>
    </source>
</evidence>
<sequence length="313" mass="35024">MTPSSAARMRPYSDADLPRLQETFAAWIAEAGRCGYDHVGELPHRIYENLRGRRPVGELVQIWETVDSEIVGLAINLRFGASFDVFTAPALRGTDAEREMLRVAYRTTARYMAGDEPGEYVLTDVFDRDGTRIRLLTDLGFAKFRTWDEVTVRDLAQPVAEAVVPDGFVLRTARLADAEQLAAARNSAFEADWTGPTYRAAVMTKPGYEPEREIVAESSDGRIAAFTVYWVDGRNRTGHFEPVGTHRDFQRLGLASAVMRDAMRRMRAAGTATVTVNYNADNLPAQRLYASLGFTKEYETYGFRRHRPGPADA</sequence>
<comment type="caution">
    <text evidence="4">The sequence shown here is derived from an EMBL/GenBank/DDBJ whole genome shotgun (WGS) entry which is preliminary data.</text>
</comment>
<keyword evidence="1" id="KW-0808">Transferase</keyword>
<evidence type="ECO:0000259" key="3">
    <source>
        <dbReference type="PROSITE" id="PS51186"/>
    </source>
</evidence>
<dbReference type="PANTHER" id="PTHR43877">
    <property type="entry name" value="AMINOALKYLPHOSPHONATE N-ACETYLTRANSFERASE-RELATED-RELATED"/>
    <property type="match status" value="1"/>
</dbReference>
<keyword evidence="4" id="KW-0689">Ribosomal protein</keyword>
<feature type="domain" description="N-acetyltransferase" evidence="3">
    <location>
        <begin position="168"/>
        <end position="313"/>
    </location>
</feature>
<proteinExistence type="predicted"/>
<reference evidence="4" key="1">
    <citation type="submission" date="2020-10" db="EMBL/GenBank/DDBJ databases">
        <title>Sequencing the genomes of 1000 actinobacteria strains.</title>
        <authorList>
            <person name="Klenk H.-P."/>
        </authorList>
    </citation>
    <scope>NUCLEOTIDE SEQUENCE</scope>
    <source>
        <strain evidence="4">DSM 46832</strain>
    </source>
</reference>
<dbReference type="RefSeq" id="WP_192765745.1">
    <property type="nucleotide sequence ID" value="NZ_JADBEB010000001.1"/>
</dbReference>
<dbReference type="SUPFAM" id="SSF55729">
    <property type="entry name" value="Acyl-CoA N-acyltransferases (Nat)"/>
    <property type="match status" value="1"/>
</dbReference>
<keyword evidence="4" id="KW-0687">Ribonucleoprotein</keyword>
<dbReference type="GO" id="GO:0005840">
    <property type="term" value="C:ribosome"/>
    <property type="evidence" value="ECO:0007669"/>
    <property type="project" value="UniProtKB-KW"/>
</dbReference>
<dbReference type="Pfam" id="PF00583">
    <property type="entry name" value="Acetyltransf_1"/>
    <property type="match status" value="1"/>
</dbReference>
<evidence type="ECO:0000313" key="5">
    <source>
        <dbReference type="Proteomes" id="UP000649753"/>
    </source>
</evidence>
<dbReference type="InterPro" id="IPR016181">
    <property type="entry name" value="Acyl_CoA_acyltransferase"/>
</dbReference>
<dbReference type="Proteomes" id="UP000649753">
    <property type="component" value="Unassembled WGS sequence"/>
</dbReference>
<dbReference type="PANTHER" id="PTHR43877:SF1">
    <property type="entry name" value="ACETYLTRANSFERASE"/>
    <property type="match status" value="1"/>
</dbReference>
<dbReference type="InterPro" id="IPR050832">
    <property type="entry name" value="Bact_Acetyltransf"/>
</dbReference>
<dbReference type="InterPro" id="IPR000182">
    <property type="entry name" value="GNAT_dom"/>
</dbReference>
<dbReference type="EMBL" id="JADBEB010000001">
    <property type="protein sequence ID" value="MBE1485577.1"/>
    <property type="molecule type" value="Genomic_DNA"/>
</dbReference>
<dbReference type="AlphaFoldDB" id="A0A927M2D1"/>
<organism evidence="4 5">
    <name type="scientific">Plantactinospora soyae</name>
    <dbReference type="NCBI Taxonomy" id="1544732"/>
    <lineage>
        <taxon>Bacteria</taxon>
        <taxon>Bacillati</taxon>
        <taxon>Actinomycetota</taxon>
        <taxon>Actinomycetes</taxon>
        <taxon>Micromonosporales</taxon>
        <taxon>Micromonosporaceae</taxon>
        <taxon>Plantactinospora</taxon>
    </lineage>
</organism>
<accession>A0A927M2D1</accession>
<evidence type="ECO:0000256" key="1">
    <source>
        <dbReference type="ARBA" id="ARBA00022679"/>
    </source>
</evidence>
<dbReference type="CDD" id="cd04301">
    <property type="entry name" value="NAT_SF"/>
    <property type="match status" value="1"/>
</dbReference>
<dbReference type="PROSITE" id="PS51186">
    <property type="entry name" value="GNAT"/>
    <property type="match status" value="1"/>
</dbReference>
<protein>
    <submittedName>
        <fullName evidence="4">Ribosomal protein S18 acetylase RimI-like enzyme</fullName>
    </submittedName>
</protein>
<dbReference type="Gene3D" id="3.40.630.30">
    <property type="match status" value="1"/>
</dbReference>
<dbReference type="GO" id="GO:0016747">
    <property type="term" value="F:acyltransferase activity, transferring groups other than amino-acyl groups"/>
    <property type="evidence" value="ECO:0007669"/>
    <property type="project" value="InterPro"/>
</dbReference>
<evidence type="ECO:0000313" key="4">
    <source>
        <dbReference type="EMBL" id="MBE1485577.1"/>
    </source>
</evidence>